<dbReference type="EMBL" id="JBEXAC010000002">
    <property type="protein sequence ID" value="MET7000724.1"/>
    <property type="molecule type" value="Genomic_DNA"/>
</dbReference>
<protein>
    <submittedName>
        <fullName evidence="1">Uncharacterized protein</fullName>
    </submittedName>
</protein>
<accession>A0ABV2TCG7</accession>
<dbReference type="RefSeq" id="WP_354663276.1">
    <property type="nucleotide sequence ID" value="NZ_JBEXAC010000002.1"/>
</dbReference>
<keyword evidence="2" id="KW-1185">Reference proteome</keyword>
<name>A0ABV2TCG7_9BACT</name>
<organism evidence="1 2">
    <name type="scientific">Chitinophaga defluvii</name>
    <dbReference type="NCBI Taxonomy" id="3163343"/>
    <lineage>
        <taxon>Bacteria</taxon>
        <taxon>Pseudomonadati</taxon>
        <taxon>Bacteroidota</taxon>
        <taxon>Chitinophagia</taxon>
        <taxon>Chitinophagales</taxon>
        <taxon>Chitinophagaceae</taxon>
        <taxon>Chitinophaga</taxon>
    </lineage>
</organism>
<comment type="caution">
    <text evidence="1">The sequence shown here is derived from an EMBL/GenBank/DDBJ whole genome shotgun (WGS) entry which is preliminary data.</text>
</comment>
<evidence type="ECO:0000313" key="1">
    <source>
        <dbReference type="EMBL" id="MET7000724.1"/>
    </source>
</evidence>
<evidence type="ECO:0000313" key="2">
    <source>
        <dbReference type="Proteomes" id="UP001549749"/>
    </source>
</evidence>
<reference evidence="1 2" key="1">
    <citation type="submission" date="2024-06" db="EMBL/GenBank/DDBJ databases">
        <title>Chitinophaga defluvii sp. nov., isolated from municipal sewage.</title>
        <authorList>
            <person name="Zhang L."/>
        </authorList>
    </citation>
    <scope>NUCLEOTIDE SEQUENCE [LARGE SCALE GENOMIC DNA]</scope>
    <source>
        <strain evidence="1 2">H8</strain>
    </source>
</reference>
<gene>
    <name evidence="1" type="ORF">ABR189_25295</name>
</gene>
<sequence length="285" mass="32870">MIDERHVENFSKQFVEKGYDGKFFALNVEETDLKRCMNAYLKFFSGTEGYKNAFPMTLCSYVDVNEHNPRSRYSLCVFGVDYDQVGGLHISSMKVYQLSDHKMKVAHMISQPCPVNAIPYKSELQHMAYLPEKLFDKLPQLPVISAEHLDTFIRILDEKGYTGKFMAPDVPYNQLAHTMLAYLKERPVGIDNKNAFPVWLQTITQGSLITDQRTVCMMKVQYDPNKGFFPDQLRVIRFDIRKGVSINEVVPILLKSINDMPTAQKANALALKNQKTERKRRGLKW</sequence>
<dbReference type="Proteomes" id="UP001549749">
    <property type="component" value="Unassembled WGS sequence"/>
</dbReference>
<proteinExistence type="predicted"/>